<dbReference type="InterPro" id="IPR009057">
    <property type="entry name" value="Homeodomain-like_sf"/>
</dbReference>
<protein>
    <submittedName>
        <fullName evidence="6">TetR family transcriptional regulator</fullName>
    </submittedName>
</protein>
<sequence>MARPGNPKEKILATAARLFYEQGYNATGINQVLEEAGVAKASLYSHFGSKDELGLAYLKAARQEWFQAVTAVVEAKIAPLDRLLAPFDFLETQLPRQDFRGCRFINMLAEIGGSHKEMQQQVAEHKRKLRRYLHQLLLAIPGVEGHPAADTWADTIYLLFEGAIVETKVFRDIWPVKAAKKTIKHLLSKL</sequence>
<organism evidence="6 7">
    <name type="scientific">Chitinophaga polysaccharea</name>
    <dbReference type="NCBI Taxonomy" id="1293035"/>
    <lineage>
        <taxon>Bacteria</taxon>
        <taxon>Pseudomonadati</taxon>
        <taxon>Bacteroidota</taxon>
        <taxon>Chitinophagia</taxon>
        <taxon>Chitinophagales</taxon>
        <taxon>Chitinophagaceae</taxon>
        <taxon>Chitinophaga</taxon>
    </lineage>
</organism>
<gene>
    <name evidence="6" type="ORF">FHW36_104229</name>
</gene>
<keyword evidence="7" id="KW-1185">Reference proteome</keyword>
<dbReference type="RefSeq" id="WP_145670541.1">
    <property type="nucleotide sequence ID" value="NZ_VIWO01000004.1"/>
</dbReference>
<comment type="caution">
    <text evidence="6">The sequence shown here is derived from an EMBL/GenBank/DDBJ whole genome shotgun (WGS) entry which is preliminary data.</text>
</comment>
<feature type="domain" description="HTH tetR-type" evidence="5">
    <location>
        <begin position="5"/>
        <end position="65"/>
    </location>
</feature>
<evidence type="ECO:0000313" key="6">
    <source>
        <dbReference type="EMBL" id="TWF40547.1"/>
    </source>
</evidence>
<evidence type="ECO:0000256" key="3">
    <source>
        <dbReference type="ARBA" id="ARBA00023163"/>
    </source>
</evidence>
<keyword evidence="2 4" id="KW-0238">DNA-binding</keyword>
<dbReference type="PANTHER" id="PTHR47506:SF6">
    <property type="entry name" value="HTH-TYPE TRANSCRIPTIONAL REPRESSOR NEMR"/>
    <property type="match status" value="1"/>
</dbReference>
<proteinExistence type="predicted"/>
<dbReference type="AlphaFoldDB" id="A0A561PQZ7"/>
<dbReference type="InterPro" id="IPR036271">
    <property type="entry name" value="Tet_transcr_reg_TetR-rel_C_sf"/>
</dbReference>
<name>A0A561PQZ7_9BACT</name>
<dbReference type="PRINTS" id="PR00455">
    <property type="entry name" value="HTHTETR"/>
</dbReference>
<dbReference type="GO" id="GO:0003677">
    <property type="term" value="F:DNA binding"/>
    <property type="evidence" value="ECO:0007669"/>
    <property type="project" value="UniProtKB-UniRule"/>
</dbReference>
<dbReference type="InterPro" id="IPR001647">
    <property type="entry name" value="HTH_TetR"/>
</dbReference>
<dbReference type="Pfam" id="PF00440">
    <property type="entry name" value="TetR_N"/>
    <property type="match status" value="1"/>
</dbReference>
<dbReference type="InterPro" id="IPR011075">
    <property type="entry name" value="TetR_C"/>
</dbReference>
<dbReference type="Proteomes" id="UP000320811">
    <property type="component" value="Unassembled WGS sequence"/>
</dbReference>
<feature type="DNA-binding region" description="H-T-H motif" evidence="4">
    <location>
        <begin position="28"/>
        <end position="47"/>
    </location>
</feature>
<dbReference type="OrthoDB" id="9787680at2"/>
<evidence type="ECO:0000256" key="1">
    <source>
        <dbReference type="ARBA" id="ARBA00023015"/>
    </source>
</evidence>
<dbReference type="EMBL" id="VIWO01000004">
    <property type="protein sequence ID" value="TWF40547.1"/>
    <property type="molecule type" value="Genomic_DNA"/>
</dbReference>
<dbReference type="SUPFAM" id="SSF48498">
    <property type="entry name" value="Tetracyclin repressor-like, C-terminal domain"/>
    <property type="match status" value="1"/>
</dbReference>
<keyword evidence="1" id="KW-0805">Transcription regulation</keyword>
<keyword evidence="3" id="KW-0804">Transcription</keyword>
<dbReference type="PANTHER" id="PTHR47506">
    <property type="entry name" value="TRANSCRIPTIONAL REGULATORY PROTEIN"/>
    <property type="match status" value="1"/>
</dbReference>
<evidence type="ECO:0000313" key="7">
    <source>
        <dbReference type="Proteomes" id="UP000320811"/>
    </source>
</evidence>
<evidence type="ECO:0000256" key="4">
    <source>
        <dbReference type="PROSITE-ProRule" id="PRU00335"/>
    </source>
</evidence>
<dbReference type="PROSITE" id="PS50977">
    <property type="entry name" value="HTH_TETR_2"/>
    <property type="match status" value="1"/>
</dbReference>
<dbReference type="SUPFAM" id="SSF46689">
    <property type="entry name" value="Homeodomain-like"/>
    <property type="match status" value="1"/>
</dbReference>
<accession>A0A561PQZ7</accession>
<evidence type="ECO:0000256" key="2">
    <source>
        <dbReference type="ARBA" id="ARBA00023125"/>
    </source>
</evidence>
<evidence type="ECO:0000259" key="5">
    <source>
        <dbReference type="PROSITE" id="PS50977"/>
    </source>
</evidence>
<dbReference type="Gene3D" id="1.10.357.10">
    <property type="entry name" value="Tetracycline Repressor, domain 2"/>
    <property type="match status" value="1"/>
</dbReference>
<dbReference type="Pfam" id="PF16925">
    <property type="entry name" value="TetR_C_13"/>
    <property type="match status" value="1"/>
</dbReference>
<reference evidence="6 7" key="1">
    <citation type="submission" date="2019-06" db="EMBL/GenBank/DDBJ databases">
        <title>Sorghum-associated microbial communities from plants grown in Nebraska, USA.</title>
        <authorList>
            <person name="Schachtman D."/>
        </authorList>
    </citation>
    <scope>NUCLEOTIDE SEQUENCE [LARGE SCALE GENOMIC DNA]</scope>
    <source>
        <strain evidence="6 7">1209</strain>
    </source>
</reference>